<dbReference type="GO" id="GO:0000270">
    <property type="term" value="P:peptidoglycan metabolic process"/>
    <property type="evidence" value="ECO:0007669"/>
    <property type="project" value="TreeGrafter"/>
</dbReference>
<keyword evidence="4" id="KW-0121">Carboxypeptidase</keyword>
<dbReference type="Pfam" id="PF02113">
    <property type="entry name" value="Peptidase_S13"/>
    <property type="match status" value="1"/>
</dbReference>
<comment type="similarity">
    <text evidence="1">Belongs to the peptidase S13 family.</text>
</comment>
<name>A0A4P2VGY5_FLUSA</name>
<gene>
    <name evidence="4" type="ORF">JCM31447_03260</name>
</gene>
<dbReference type="EMBL" id="AP019368">
    <property type="protein sequence ID" value="BBH51901.1"/>
    <property type="molecule type" value="Genomic_DNA"/>
</dbReference>
<dbReference type="GO" id="GO:0004185">
    <property type="term" value="F:serine-type carboxypeptidase activity"/>
    <property type="evidence" value="ECO:0007669"/>
    <property type="project" value="InterPro"/>
</dbReference>
<dbReference type="KEGG" id="sbf:JCM31447_03260"/>
<dbReference type="GO" id="GO:0006508">
    <property type="term" value="P:proteolysis"/>
    <property type="evidence" value="ECO:0007669"/>
    <property type="project" value="InterPro"/>
</dbReference>
<dbReference type="RefSeq" id="WP_130605876.1">
    <property type="nucleotide sequence ID" value="NZ_AP019368.1"/>
</dbReference>
<keyword evidence="3" id="KW-0694">RNA-binding</keyword>
<dbReference type="PANTHER" id="PTHR30023">
    <property type="entry name" value="D-ALANYL-D-ALANINE CARBOXYPEPTIDASE"/>
    <property type="match status" value="1"/>
</dbReference>
<evidence type="ECO:0000256" key="1">
    <source>
        <dbReference type="ARBA" id="ARBA00006096"/>
    </source>
</evidence>
<evidence type="ECO:0000256" key="2">
    <source>
        <dbReference type="ARBA" id="ARBA00022801"/>
    </source>
</evidence>
<dbReference type="AlphaFoldDB" id="A0A4P2VGY5"/>
<dbReference type="SUPFAM" id="SSF56601">
    <property type="entry name" value="beta-lactamase/transpeptidase-like"/>
    <property type="match status" value="1"/>
</dbReference>
<dbReference type="Gene3D" id="3.40.710.10">
    <property type="entry name" value="DD-peptidase/beta-lactamase superfamily"/>
    <property type="match status" value="2"/>
</dbReference>
<reference evidence="4 5" key="1">
    <citation type="submission" date="2018-12" db="EMBL/GenBank/DDBJ databases">
        <title>Rubrispira sanarue gen. nov., sp., nov., a member of the order Silvanigrellales, isolated from a brackish lake in Hamamatsu Japan.</title>
        <authorList>
            <person name="Maejima Y."/>
            <person name="Iino T."/>
            <person name="Muraguchi Y."/>
            <person name="Fukuda K."/>
            <person name="Nojiri H."/>
            <person name="Ohkuma M."/>
            <person name="Moriuchi R."/>
            <person name="Dohra H."/>
            <person name="Kimbara K."/>
            <person name="Shintani M."/>
        </authorList>
    </citation>
    <scope>NUCLEOTIDE SEQUENCE [LARGE SCALE GENOMIC DNA]</scope>
    <source>
        <strain evidence="4 5">RF1110005</strain>
    </source>
</reference>
<dbReference type="InterPro" id="IPR012338">
    <property type="entry name" value="Beta-lactam/transpept-like"/>
</dbReference>
<dbReference type="InterPro" id="IPR000667">
    <property type="entry name" value="Peptidase_S13"/>
</dbReference>
<evidence type="ECO:0000313" key="5">
    <source>
        <dbReference type="Proteomes" id="UP000291236"/>
    </source>
</evidence>
<keyword evidence="5" id="KW-1185">Reference proteome</keyword>
<accession>A0A4P2VGY5</accession>
<dbReference type="NCBIfam" id="TIGR00666">
    <property type="entry name" value="PBP4"/>
    <property type="match status" value="1"/>
</dbReference>
<protein>
    <submittedName>
        <fullName evidence="4">D-alanyl-D-alanine carboxypeptidase/D-alanyl-D-alanine-endopeptidase</fullName>
    </submittedName>
</protein>
<dbReference type="GO" id="GO:0003723">
    <property type="term" value="F:RNA binding"/>
    <property type="evidence" value="ECO:0007669"/>
    <property type="project" value="UniProtKB-KW"/>
</dbReference>
<dbReference type="OrthoDB" id="5288781at2"/>
<evidence type="ECO:0000313" key="4">
    <source>
        <dbReference type="EMBL" id="BBH51901.1"/>
    </source>
</evidence>
<dbReference type="PANTHER" id="PTHR30023:SF0">
    <property type="entry name" value="PENICILLIN-SENSITIVE CARBOXYPEPTIDASE A"/>
    <property type="match status" value="1"/>
</dbReference>
<proteinExistence type="inferred from homology"/>
<evidence type="ECO:0000256" key="3">
    <source>
        <dbReference type="PROSITE-ProRule" id="PRU00182"/>
    </source>
</evidence>
<sequence length="498" mass="54930">MKKIIFIFVLTLVDVFYFKQIYAIDPTFPQLSKLEKEGVQISAMVMRLNNKDIIAEMNPDKRLSPASTSKLILAAQALETWGSNKTFKSQIYMRGQLQNGVLNGDLIFYGSGDPSFTNEKIWFLATDVYRYGIKKVTGNLIINNSIFGLIKEDQNRSSGKVKSRNAYDSPLSSAAINFSVLALVVNPAQKIGQAASISIEPFPMDNVKIIGKVITEKENSAPQISVSRSSSNGKDIFTISGSIPFGNTTKRIYRSISNAEIYAGETLKAFIKSSGVQLNGKIAIESKPISKNDVLIAEVEGFPLDWQLKGLFQVSNNFIADMLTLNLLNENASQGKGNLVEGGKILENYVRNAYKDSPWGEIKNNNSPIVMESGSGLTPNNRLSARDIICVLDRMYFNGRDFPAFLSALPIPGDEGTLKKRFQTSSEKFLQERLRAKTGTLSEPVSVNALGGYSRLRNGEWVAFAIIANGTKSKPQIEIKHLRDAIDSDLARVLPSEL</sequence>
<dbReference type="PROSITE" id="PS50889">
    <property type="entry name" value="S4"/>
    <property type="match status" value="1"/>
</dbReference>
<keyword evidence="2" id="KW-0378">Hydrolase</keyword>
<dbReference type="Gene3D" id="3.50.80.20">
    <property type="entry name" value="D-Ala-D-Ala carboxypeptidase C, peptidase S13"/>
    <property type="match status" value="1"/>
</dbReference>
<organism evidence="4 5">
    <name type="scientific">Fluviispira sanaruensis</name>
    <dbReference type="NCBI Taxonomy" id="2493639"/>
    <lineage>
        <taxon>Bacteria</taxon>
        <taxon>Pseudomonadati</taxon>
        <taxon>Bdellovibrionota</taxon>
        <taxon>Oligoflexia</taxon>
        <taxon>Silvanigrellales</taxon>
        <taxon>Silvanigrellaceae</taxon>
        <taxon>Fluviispira</taxon>
    </lineage>
</organism>
<dbReference type="PRINTS" id="PR00922">
    <property type="entry name" value="DADACBPTASE3"/>
</dbReference>
<dbReference type="Proteomes" id="UP000291236">
    <property type="component" value="Chromosome"/>
</dbReference>
<keyword evidence="4" id="KW-0645">Protease</keyword>